<dbReference type="EMBL" id="JBBPBM010000017">
    <property type="protein sequence ID" value="KAK8556398.1"/>
    <property type="molecule type" value="Genomic_DNA"/>
</dbReference>
<evidence type="ECO:0000313" key="2">
    <source>
        <dbReference type="Proteomes" id="UP001472677"/>
    </source>
</evidence>
<organism evidence="1 2">
    <name type="scientific">Hibiscus sabdariffa</name>
    <name type="common">roselle</name>
    <dbReference type="NCBI Taxonomy" id="183260"/>
    <lineage>
        <taxon>Eukaryota</taxon>
        <taxon>Viridiplantae</taxon>
        <taxon>Streptophyta</taxon>
        <taxon>Embryophyta</taxon>
        <taxon>Tracheophyta</taxon>
        <taxon>Spermatophyta</taxon>
        <taxon>Magnoliopsida</taxon>
        <taxon>eudicotyledons</taxon>
        <taxon>Gunneridae</taxon>
        <taxon>Pentapetalae</taxon>
        <taxon>rosids</taxon>
        <taxon>malvids</taxon>
        <taxon>Malvales</taxon>
        <taxon>Malvaceae</taxon>
        <taxon>Malvoideae</taxon>
        <taxon>Hibiscus</taxon>
    </lineage>
</organism>
<sequence>MHGKGFYVIRKAPRHNRSPRIEIPRVKIQTLSSFIFSTSLERQYLCLSIFGKFGILLEWKKAINGNIAQKWRRCFYYPIFSVNRESAFRKERMMSKERGYFYLLFGTFNFEAAKANESLPQLHLNLYSWSKCEPFVGINAHTKHVLNFKEAKNECKDFVWHSRANVKTNISSALFYFYSRSLKRNLTVNLFKTYATGSVAFYIIYGYNKITQTLTRQVGSRIHAKCFTVSGVKLNSTLNPLLCFSTNPTFKSAIDGFDGRSEPLADDRVNRVHPVPQRNLKRHNRIGGHDFRIFQ</sequence>
<reference evidence="1 2" key="1">
    <citation type="journal article" date="2024" name="G3 (Bethesda)">
        <title>Genome assembly of Hibiscus sabdariffa L. provides insights into metabolisms of medicinal natural products.</title>
        <authorList>
            <person name="Kim T."/>
        </authorList>
    </citation>
    <scope>NUCLEOTIDE SEQUENCE [LARGE SCALE GENOMIC DNA]</scope>
    <source>
        <strain evidence="1">TK-2024</strain>
        <tissue evidence="1">Old leaves</tissue>
    </source>
</reference>
<accession>A0ABR2EA30</accession>
<evidence type="ECO:0008006" key="3">
    <source>
        <dbReference type="Google" id="ProtNLM"/>
    </source>
</evidence>
<gene>
    <name evidence="1" type="ORF">V6N12_002802</name>
</gene>
<keyword evidence="2" id="KW-1185">Reference proteome</keyword>
<dbReference type="Proteomes" id="UP001472677">
    <property type="component" value="Unassembled WGS sequence"/>
</dbReference>
<name>A0ABR2EA30_9ROSI</name>
<comment type="caution">
    <text evidence="1">The sequence shown here is derived from an EMBL/GenBank/DDBJ whole genome shotgun (WGS) entry which is preliminary data.</text>
</comment>
<protein>
    <recommendedName>
        <fullName evidence="3">C-type lectin domain-containing protein</fullName>
    </recommendedName>
</protein>
<evidence type="ECO:0000313" key="1">
    <source>
        <dbReference type="EMBL" id="KAK8556398.1"/>
    </source>
</evidence>
<proteinExistence type="predicted"/>